<dbReference type="InterPro" id="IPR036282">
    <property type="entry name" value="Glutathione-S-Trfase_C_sf"/>
</dbReference>
<dbReference type="Pfam" id="PF13417">
    <property type="entry name" value="GST_N_3"/>
    <property type="match status" value="1"/>
</dbReference>
<accession>A0AAN6LTE2</accession>
<feature type="compositionally biased region" description="Low complexity" evidence="1">
    <location>
        <begin position="287"/>
        <end position="304"/>
    </location>
</feature>
<feature type="region of interest" description="Disordered" evidence="1">
    <location>
        <begin position="256"/>
        <end position="304"/>
    </location>
</feature>
<feature type="region of interest" description="Disordered" evidence="1">
    <location>
        <begin position="424"/>
        <end position="444"/>
    </location>
</feature>
<dbReference type="SUPFAM" id="SSF52833">
    <property type="entry name" value="Thioredoxin-like"/>
    <property type="match status" value="1"/>
</dbReference>
<dbReference type="Gene3D" id="3.40.30.10">
    <property type="entry name" value="Glutaredoxin"/>
    <property type="match status" value="1"/>
</dbReference>
<feature type="region of interest" description="Disordered" evidence="1">
    <location>
        <begin position="487"/>
        <end position="544"/>
    </location>
</feature>
<dbReference type="EMBL" id="WVTA01000010">
    <property type="protein sequence ID" value="KAK3203942.1"/>
    <property type="molecule type" value="Genomic_DNA"/>
</dbReference>
<dbReference type="Gene3D" id="3.40.109.10">
    <property type="entry name" value="NADH Oxidase"/>
    <property type="match status" value="1"/>
</dbReference>
<evidence type="ECO:0000259" key="2">
    <source>
        <dbReference type="PROSITE" id="PS50404"/>
    </source>
</evidence>
<evidence type="ECO:0000256" key="1">
    <source>
        <dbReference type="SAM" id="MobiDB-lite"/>
    </source>
</evidence>
<dbReference type="PANTHER" id="PTHR43968">
    <property type="match status" value="1"/>
</dbReference>
<comment type="caution">
    <text evidence="4">The sequence shown here is derived from an EMBL/GenBank/DDBJ whole genome shotgun (WGS) entry which is preliminary data.</text>
</comment>
<dbReference type="InterPro" id="IPR036249">
    <property type="entry name" value="Thioredoxin-like_sf"/>
</dbReference>
<dbReference type="Proteomes" id="UP001280581">
    <property type="component" value="Unassembled WGS sequence"/>
</dbReference>
<dbReference type="InterPro" id="IPR010987">
    <property type="entry name" value="Glutathione-S-Trfase_C-like"/>
</dbReference>
<feature type="domain" description="GST N-terminal" evidence="2">
    <location>
        <begin position="593"/>
        <end position="672"/>
    </location>
</feature>
<feature type="domain" description="GST C-terminal" evidence="3">
    <location>
        <begin position="677"/>
        <end position="800"/>
    </location>
</feature>
<name>A0AAN6LTE2_9PLEO</name>
<feature type="compositionally biased region" description="Pro residues" evidence="1">
    <location>
        <begin position="276"/>
        <end position="286"/>
    </location>
</feature>
<dbReference type="Gene3D" id="1.20.1050.10">
    <property type="match status" value="1"/>
</dbReference>
<dbReference type="SUPFAM" id="SSF55469">
    <property type="entry name" value="FMN-dependent nitroreductase-like"/>
    <property type="match status" value="1"/>
</dbReference>
<dbReference type="CDD" id="cd00570">
    <property type="entry name" value="GST_N_family"/>
    <property type="match status" value="1"/>
</dbReference>
<evidence type="ECO:0000313" key="5">
    <source>
        <dbReference type="Proteomes" id="UP001280581"/>
    </source>
</evidence>
<reference evidence="4 5" key="1">
    <citation type="submission" date="2021-02" db="EMBL/GenBank/DDBJ databases">
        <title>Genome assembly of Pseudopithomyces chartarum.</title>
        <authorList>
            <person name="Jauregui R."/>
            <person name="Singh J."/>
            <person name="Voisey C."/>
        </authorList>
    </citation>
    <scope>NUCLEOTIDE SEQUENCE [LARGE SCALE GENOMIC DNA]</scope>
    <source>
        <strain evidence="4 5">AGR01</strain>
    </source>
</reference>
<organism evidence="4 5">
    <name type="scientific">Pseudopithomyces chartarum</name>
    <dbReference type="NCBI Taxonomy" id="1892770"/>
    <lineage>
        <taxon>Eukaryota</taxon>
        <taxon>Fungi</taxon>
        <taxon>Dikarya</taxon>
        <taxon>Ascomycota</taxon>
        <taxon>Pezizomycotina</taxon>
        <taxon>Dothideomycetes</taxon>
        <taxon>Pleosporomycetidae</taxon>
        <taxon>Pleosporales</taxon>
        <taxon>Massarineae</taxon>
        <taxon>Didymosphaeriaceae</taxon>
        <taxon>Pseudopithomyces</taxon>
    </lineage>
</organism>
<dbReference type="InterPro" id="IPR050983">
    <property type="entry name" value="GST_Omega/HSP26"/>
</dbReference>
<dbReference type="Pfam" id="PF00881">
    <property type="entry name" value="Nitroreductase"/>
    <property type="match status" value="1"/>
</dbReference>
<dbReference type="InterPro" id="IPR029479">
    <property type="entry name" value="Nitroreductase"/>
</dbReference>
<dbReference type="SUPFAM" id="SSF47616">
    <property type="entry name" value="GST C-terminal domain-like"/>
    <property type="match status" value="1"/>
</dbReference>
<dbReference type="InterPro" id="IPR004045">
    <property type="entry name" value="Glutathione_S-Trfase_N"/>
</dbReference>
<dbReference type="SFLD" id="SFLDS00019">
    <property type="entry name" value="Glutathione_Transferase_(cytos"/>
    <property type="match status" value="1"/>
</dbReference>
<dbReference type="InterPro" id="IPR000415">
    <property type="entry name" value="Nitroreductase-like"/>
</dbReference>
<feature type="compositionally biased region" description="Polar residues" evidence="1">
    <location>
        <begin position="228"/>
        <end position="238"/>
    </location>
</feature>
<evidence type="ECO:0008006" key="6">
    <source>
        <dbReference type="Google" id="ProtNLM"/>
    </source>
</evidence>
<dbReference type="SFLD" id="SFLDG00358">
    <property type="entry name" value="Main_(cytGST)"/>
    <property type="match status" value="1"/>
</dbReference>
<sequence length="815" mass="91604">MATKIPFLEAIASRRSVYALSKNTPISNDRILELITSALEHTPSPFNVRSTRILVLFADEHTQLWDEAYKITEEATPASIAILGPKIKAFGAAKGTVVFFDDPGAYALLTPRFQALSRLYPEWEEHSSGMNQLIVWAALAAEGVGANLQHYHPAITSLLQDKYGTRDTILGDMNSSQLPLHHLPPQALHLHQLPPGLQPLEGLSPQANDGYFQHRYGQQLQAGNPHTLHFQSHGLQQPSQPPFEGFPVGYARFELNASDPSAHPPQPHPHPHPHPHPPPPPPPPPQQHHIQVQAQVQAQAQAHVQALHQTPIIKVATPAHPQPHHLNYRTAFVQPPPQLDVQEHGSEGTVSNHGQFEGLRLLSDPPDLATWREKLFHVDDTITLTEDEFQTYFPHVDNVYSHRSTQRHKRKRFVSHYWDCRLKGRPPGTKKSTDPEKKKRKRVARERDLCDVKIKITEYFDAAELTEQTGLQPPGETPTAFGAFTHGDQSFGQSSSGAPAASDTGMRGAPSKFYTIQRVNGNGGNGKGDGVPGPHKHTLEESDRVKKNSVQRWFMKSGREKKKVQSGDAAKKTYHKKATGQALVTVKNHSKESDLKLYGSCFCPFVQRVWISLEHKRIPYQYIEVDPYKKPQSLLDVNPRGLVPAIRHGPIWSTHESTVIMEYLEDLQTGSAILPSNPQTRATCRLWTDHINRHIIPTFYRFLQAQDQQDQVKNATELREEIGKLVDAADPAGPFFLGQHLGFVDVQIAPWVVRLKKVLGPYRGWPEPEEGSRWKIWVDAIEQDPSVNATTSTDELYLDSYERIEEAGLQEYERK</sequence>
<proteinExistence type="predicted"/>
<feature type="region of interest" description="Disordered" evidence="1">
    <location>
        <begin position="228"/>
        <end position="247"/>
    </location>
</feature>
<dbReference type="PROSITE" id="PS50405">
    <property type="entry name" value="GST_CTER"/>
    <property type="match status" value="1"/>
</dbReference>
<gene>
    <name evidence="4" type="ORF">GRF29_106g1073818</name>
</gene>
<keyword evidence="5" id="KW-1185">Reference proteome</keyword>
<feature type="compositionally biased region" description="Polar residues" evidence="1">
    <location>
        <begin position="487"/>
        <end position="497"/>
    </location>
</feature>
<evidence type="ECO:0000313" key="4">
    <source>
        <dbReference type="EMBL" id="KAK3203942.1"/>
    </source>
</evidence>
<dbReference type="GO" id="GO:0016491">
    <property type="term" value="F:oxidoreductase activity"/>
    <property type="evidence" value="ECO:0007669"/>
    <property type="project" value="InterPro"/>
</dbReference>
<dbReference type="AlphaFoldDB" id="A0AAN6LTE2"/>
<dbReference type="InterPro" id="IPR040079">
    <property type="entry name" value="Glutathione_S-Trfase"/>
</dbReference>
<dbReference type="PROSITE" id="PS50404">
    <property type="entry name" value="GST_NTER"/>
    <property type="match status" value="1"/>
</dbReference>
<dbReference type="PANTHER" id="PTHR43968:SF6">
    <property type="entry name" value="GLUTATHIONE S-TRANSFERASE OMEGA"/>
    <property type="match status" value="1"/>
</dbReference>
<feature type="compositionally biased region" description="Gly residues" evidence="1">
    <location>
        <begin position="521"/>
        <end position="531"/>
    </location>
</feature>
<protein>
    <recommendedName>
        <fullName evidence="6">Glutathione transferase</fullName>
    </recommendedName>
</protein>
<dbReference type="GO" id="GO:0005737">
    <property type="term" value="C:cytoplasm"/>
    <property type="evidence" value="ECO:0007669"/>
    <property type="project" value="TreeGrafter"/>
</dbReference>
<evidence type="ECO:0000259" key="3">
    <source>
        <dbReference type="PROSITE" id="PS50405"/>
    </source>
</evidence>